<organism evidence="3 4">
    <name type="scientific">Arabis alpina</name>
    <name type="common">Alpine rock-cress</name>
    <dbReference type="NCBI Taxonomy" id="50452"/>
    <lineage>
        <taxon>Eukaryota</taxon>
        <taxon>Viridiplantae</taxon>
        <taxon>Streptophyta</taxon>
        <taxon>Embryophyta</taxon>
        <taxon>Tracheophyta</taxon>
        <taxon>Spermatophyta</taxon>
        <taxon>Magnoliopsida</taxon>
        <taxon>eudicotyledons</taxon>
        <taxon>Gunneridae</taxon>
        <taxon>Pentapetalae</taxon>
        <taxon>rosids</taxon>
        <taxon>malvids</taxon>
        <taxon>Brassicales</taxon>
        <taxon>Brassicaceae</taxon>
        <taxon>Arabideae</taxon>
        <taxon>Arabis</taxon>
    </lineage>
</organism>
<dbReference type="GO" id="GO:0005886">
    <property type="term" value="C:plasma membrane"/>
    <property type="evidence" value="ECO:0007669"/>
    <property type="project" value="EnsemblPlants"/>
</dbReference>
<dbReference type="EMBL" id="KL982409">
    <property type="protein sequence ID" value="KFK23105.1"/>
    <property type="molecule type" value="Genomic_DNA"/>
</dbReference>
<sequence>METNTRQGTRRRLQQQSSGYIRYLNRQADWLEKTKAHLLVAASIIANTSAQLMSHPAGGVWQSDKCAFDDPDNRCKGMIGTAVFEYHPSKRGFYSWMIGTSLVSFCASFSLILLAISGFRLRNRLVMGFMIVFMVVAVLCTSAALGFTMVLLHHDDHIINYMLMLYTGFWVCFPLLAILIHIIRSIWWTICFCRRRYLG</sequence>
<dbReference type="Gramene" id="KFK23105">
    <property type="protein sequence ID" value="KFK23105"/>
    <property type="gene ID" value="AALP_AAs53459U000100"/>
</dbReference>
<feature type="transmembrane region" description="Helical" evidence="1">
    <location>
        <begin position="158"/>
        <end position="180"/>
    </location>
</feature>
<dbReference type="Proteomes" id="UP000029120">
    <property type="component" value="Unassembled WGS sequence"/>
</dbReference>
<evidence type="ECO:0000256" key="1">
    <source>
        <dbReference type="SAM" id="Phobius"/>
    </source>
</evidence>
<dbReference type="OrthoDB" id="681126at2759"/>
<keyword evidence="1" id="KW-0812">Transmembrane</keyword>
<evidence type="ECO:0000259" key="2">
    <source>
        <dbReference type="Pfam" id="PF13962"/>
    </source>
</evidence>
<keyword evidence="4" id="KW-1185">Reference proteome</keyword>
<evidence type="ECO:0000313" key="4">
    <source>
        <dbReference type="Proteomes" id="UP000029120"/>
    </source>
</evidence>
<dbReference type="GO" id="GO:1990109">
    <property type="term" value="P:rejection of pollen from other species"/>
    <property type="evidence" value="ECO:0007669"/>
    <property type="project" value="EnsemblPlants"/>
</dbReference>
<dbReference type="AlphaFoldDB" id="A0A087FZQ3"/>
<accession>A0A087FZQ3</accession>
<dbReference type="InterPro" id="IPR026961">
    <property type="entry name" value="PGG_dom"/>
</dbReference>
<proteinExistence type="predicted"/>
<gene>
    <name evidence="3" type="ORF">AALP_AAs53459U000100</name>
</gene>
<protein>
    <recommendedName>
        <fullName evidence="2">PGG domain-containing protein</fullName>
    </recommendedName>
</protein>
<keyword evidence="1" id="KW-0472">Membrane</keyword>
<feature type="transmembrane region" description="Helical" evidence="1">
    <location>
        <begin position="93"/>
        <end position="116"/>
    </location>
</feature>
<reference evidence="4" key="1">
    <citation type="journal article" date="2015" name="Nat. Plants">
        <title>Genome expansion of Arabis alpina linked with retrotransposition and reduced symmetric DNA methylation.</title>
        <authorList>
            <person name="Willing E.M."/>
            <person name="Rawat V."/>
            <person name="Mandakova T."/>
            <person name="Maumus F."/>
            <person name="James G.V."/>
            <person name="Nordstroem K.J."/>
            <person name="Becker C."/>
            <person name="Warthmann N."/>
            <person name="Chica C."/>
            <person name="Szarzynska B."/>
            <person name="Zytnicki M."/>
            <person name="Albani M.C."/>
            <person name="Kiefer C."/>
            <person name="Bergonzi S."/>
            <person name="Castaings L."/>
            <person name="Mateos J.L."/>
            <person name="Berns M.C."/>
            <person name="Bujdoso N."/>
            <person name="Piofczyk T."/>
            <person name="de Lorenzo L."/>
            <person name="Barrero-Sicilia C."/>
            <person name="Mateos I."/>
            <person name="Piednoel M."/>
            <person name="Hagmann J."/>
            <person name="Chen-Min-Tao R."/>
            <person name="Iglesias-Fernandez R."/>
            <person name="Schuster S.C."/>
            <person name="Alonso-Blanco C."/>
            <person name="Roudier F."/>
            <person name="Carbonero P."/>
            <person name="Paz-Ares J."/>
            <person name="Davis S.J."/>
            <person name="Pecinka A."/>
            <person name="Quesneville H."/>
            <person name="Colot V."/>
            <person name="Lysak M.A."/>
            <person name="Weigel D."/>
            <person name="Coupland G."/>
            <person name="Schneeberger K."/>
        </authorList>
    </citation>
    <scope>NUCLEOTIDE SEQUENCE [LARGE SCALE GENOMIC DNA]</scope>
    <source>
        <strain evidence="4">cv. Pajares</strain>
    </source>
</reference>
<feature type="transmembrane region" description="Helical" evidence="1">
    <location>
        <begin position="128"/>
        <end position="152"/>
    </location>
</feature>
<keyword evidence="1" id="KW-1133">Transmembrane helix</keyword>
<feature type="domain" description="PGG" evidence="2">
    <location>
        <begin position="29"/>
        <end position="148"/>
    </location>
</feature>
<dbReference type="OMA" id="SIWWTIC"/>
<name>A0A087FZQ3_ARAAL</name>
<evidence type="ECO:0000313" key="3">
    <source>
        <dbReference type="EMBL" id="KFK23105.1"/>
    </source>
</evidence>
<dbReference type="Pfam" id="PF13962">
    <property type="entry name" value="PGG"/>
    <property type="match status" value="1"/>
</dbReference>